<reference evidence="2 3" key="2">
    <citation type="submission" date="2018-05" db="EMBL/GenBank/DDBJ databases">
        <authorList>
            <person name="Lanie J.A."/>
            <person name="Ng W.-L."/>
            <person name="Kazmierczak K.M."/>
            <person name="Andrzejewski T.M."/>
            <person name="Davidsen T.M."/>
            <person name="Wayne K.J."/>
            <person name="Tettelin H."/>
            <person name="Glass J.I."/>
            <person name="Rusch D."/>
            <person name="Podicherti R."/>
            <person name="Tsui H.-C.T."/>
            <person name="Winkler M.E."/>
        </authorList>
    </citation>
    <scope>NUCLEOTIDE SEQUENCE [LARGE SCALE GENOMIC DNA]</scope>
    <source>
        <strain evidence="2 3">YBY</strain>
    </source>
</reference>
<sequence>MSNSKILGLSSLALLLCLLTVPTLFLLLPVFLFPLIACLIGLYVYKRGLRGQTRNLAIRLFALLPFPVAVFTFIFCMQWISQGYRA</sequence>
<evidence type="ECO:0000256" key="1">
    <source>
        <dbReference type="SAM" id="Phobius"/>
    </source>
</evidence>
<dbReference type="EMBL" id="QEXO01000002">
    <property type="protein sequence ID" value="PWE14486.1"/>
    <property type="molecule type" value="Genomic_DNA"/>
</dbReference>
<feature type="transmembrane region" description="Helical" evidence="1">
    <location>
        <begin position="57"/>
        <end position="80"/>
    </location>
</feature>
<feature type="transmembrane region" description="Helical" evidence="1">
    <location>
        <begin position="12"/>
        <end position="45"/>
    </location>
</feature>
<keyword evidence="1" id="KW-0472">Membrane</keyword>
<dbReference type="GeneID" id="29369793"/>
<gene>
    <name evidence="2" type="ORF">DF183_07115</name>
</gene>
<comment type="caution">
    <text evidence="2">The sequence shown here is derived from an EMBL/GenBank/DDBJ whole genome shotgun (WGS) entry which is preliminary data.</text>
</comment>
<protein>
    <submittedName>
        <fullName evidence="2">Uncharacterized protein</fullName>
    </submittedName>
</protein>
<keyword evidence="1" id="KW-0812">Transmembrane</keyword>
<evidence type="ECO:0000313" key="3">
    <source>
        <dbReference type="Proteomes" id="UP000245216"/>
    </source>
</evidence>
<reference evidence="2 3" key="1">
    <citation type="submission" date="2018-05" db="EMBL/GenBank/DDBJ databases">
        <title>Genome Sequence of an Efficient Indole-Degrading Bacterium, Alcaligenes sp.YBY.</title>
        <authorList>
            <person name="Yang B."/>
        </authorList>
    </citation>
    <scope>NUCLEOTIDE SEQUENCE [LARGE SCALE GENOMIC DNA]</scope>
    <source>
        <strain evidence="2 3">YBY</strain>
    </source>
</reference>
<dbReference type="RefSeq" id="WP_045931013.1">
    <property type="nucleotide sequence ID" value="NZ_CP013119.1"/>
</dbReference>
<dbReference type="KEGG" id="afa:UZ73_06065"/>
<evidence type="ECO:0000313" key="2">
    <source>
        <dbReference type="EMBL" id="PWE14486.1"/>
    </source>
</evidence>
<keyword evidence="1" id="KW-1133">Transmembrane helix</keyword>
<organism evidence="2 3">
    <name type="scientific">Alcaligenes faecalis</name>
    <dbReference type="NCBI Taxonomy" id="511"/>
    <lineage>
        <taxon>Bacteria</taxon>
        <taxon>Pseudomonadati</taxon>
        <taxon>Pseudomonadota</taxon>
        <taxon>Betaproteobacteria</taxon>
        <taxon>Burkholderiales</taxon>
        <taxon>Alcaligenaceae</taxon>
        <taxon>Alcaligenes</taxon>
    </lineage>
</organism>
<dbReference type="AlphaFoldDB" id="A0A2U2BKH0"/>
<accession>A0A2U2BKH0</accession>
<name>A0A2U2BKH0_ALCFA</name>
<proteinExistence type="predicted"/>
<dbReference type="Proteomes" id="UP000245216">
    <property type="component" value="Unassembled WGS sequence"/>
</dbReference>